<comment type="caution">
    <text evidence="1">The sequence shown here is derived from an EMBL/GenBank/DDBJ whole genome shotgun (WGS) entry which is preliminary data.</text>
</comment>
<gene>
    <name evidence="1" type="ORF">UY16_C0042G0006</name>
</gene>
<accession>A0A0G1W9I8</accession>
<evidence type="ECO:0000313" key="2">
    <source>
        <dbReference type="Proteomes" id="UP000034739"/>
    </source>
</evidence>
<name>A0A0G1W9I8_9BACT</name>
<evidence type="ECO:0000313" key="1">
    <source>
        <dbReference type="EMBL" id="KKU87008.1"/>
    </source>
</evidence>
<sequence length="377" mass="41838">MAHSEQTPVQQQQNELPTDIRDTSLAVFHALQAVEHAANPQDIRVPLLALARSAIESDDQSTATTLVRVTGKIVIGKLRAKYPRSVNALLEYIGKEILTDGRFSKRDKTIPGPLYLKGIQSLRREPTKTLDYVRKISNRAHRPQPESFLLLKRSFDHATETGYKKRQKDAARQAGLYALGLLEKPQKVTPSEQIQIQTISDHLADQANTALVAGSLQGAFQLGLALLPYDPNRTKAIFHRVFASPAIDPILHEETKKILLRIDPDIHLTAARNALVSLDFETVDRSLRGAQRIDPNSEQVQSLSHTLMCVRAVRRAFNQALRGDGQNPPDPTEAKQNLKKLRELLGPGAQLAKLDEELRLAQQLLPSKGTVFVASPT</sequence>
<dbReference type="AlphaFoldDB" id="A0A0G1W9I8"/>
<dbReference type="EMBL" id="LCOY01000042">
    <property type="protein sequence ID" value="KKU87008.1"/>
    <property type="molecule type" value="Genomic_DNA"/>
</dbReference>
<dbReference type="Proteomes" id="UP000034739">
    <property type="component" value="Unassembled WGS sequence"/>
</dbReference>
<organism evidence="1 2">
    <name type="scientific">Candidatus Gottesmanbacteria bacterium GW2011_GWA2_47_9</name>
    <dbReference type="NCBI Taxonomy" id="1618445"/>
    <lineage>
        <taxon>Bacteria</taxon>
        <taxon>Candidatus Gottesmaniibacteriota</taxon>
    </lineage>
</organism>
<protein>
    <submittedName>
        <fullName evidence="1">Uncharacterized protein</fullName>
    </submittedName>
</protein>
<reference evidence="1 2" key="1">
    <citation type="journal article" date="2015" name="Nature">
        <title>rRNA introns, odd ribosomes, and small enigmatic genomes across a large radiation of phyla.</title>
        <authorList>
            <person name="Brown C.T."/>
            <person name="Hug L.A."/>
            <person name="Thomas B.C."/>
            <person name="Sharon I."/>
            <person name="Castelle C.J."/>
            <person name="Singh A."/>
            <person name="Wilkins M.J."/>
            <person name="Williams K.H."/>
            <person name="Banfield J.F."/>
        </authorList>
    </citation>
    <scope>NUCLEOTIDE SEQUENCE [LARGE SCALE GENOMIC DNA]</scope>
</reference>
<proteinExistence type="predicted"/>